<protein>
    <submittedName>
        <fullName evidence="11">ABC transporter permease subunit</fullName>
    </submittedName>
</protein>
<dbReference type="Gene3D" id="1.10.3720.10">
    <property type="entry name" value="MetI-like"/>
    <property type="match status" value="1"/>
</dbReference>
<feature type="transmembrane region" description="Helical" evidence="9">
    <location>
        <begin position="39"/>
        <end position="61"/>
    </location>
</feature>
<dbReference type="PANTHER" id="PTHR47737:SF1">
    <property type="entry name" value="GLYCINE BETAINE_PROLINE BETAINE TRANSPORT SYSTEM PERMEASE PROTEIN PROW"/>
    <property type="match status" value="1"/>
</dbReference>
<dbReference type="InterPro" id="IPR000515">
    <property type="entry name" value="MetI-like"/>
</dbReference>
<dbReference type="InterPro" id="IPR035906">
    <property type="entry name" value="MetI-like_sf"/>
</dbReference>
<evidence type="ECO:0000259" key="10">
    <source>
        <dbReference type="PROSITE" id="PS50928"/>
    </source>
</evidence>
<evidence type="ECO:0000313" key="11">
    <source>
        <dbReference type="EMBL" id="RLQ84331.1"/>
    </source>
</evidence>
<dbReference type="SUPFAM" id="SSF53850">
    <property type="entry name" value="Periplasmic binding protein-like II"/>
    <property type="match status" value="1"/>
</dbReference>
<proteinExistence type="inferred from homology"/>
<dbReference type="GO" id="GO:0005275">
    <property type="term" value="F:amine transmembrane transporter activity"/>
    <property type="evidence" value="ECO:0007669"/>
    <property type="project" value="TreeGrafter"/>
</dbReference>
<comment type="similarity">
    <text evidence="7">In the C-terminal section; belongs to the OsmX family.</text>
</comment>
<dbReference type="Proteomes" id="UP000282460">
    <property type="component" value="Unassembled WGS sequence"/>
</dbReference>
<dbReference type="EMBL" id="RCWJ01000002">
    <property type="protein sequence ID" value="RLQ84331.1"/>
    <property type="molecule type" value="Genomic_DNA"/>
</dbReference>
<dbReference type="RefSeq" id="WP_121659376.1">
    <property type="nucleotide sequence ID" value="NZ_BMEK01000002.1"/>
</dbReference>
<dbReference type="Pfam" id="PF00528">
    <property type="entry name" value="BPD_transp_1"/>
    <property type="match status" value="1"/>
</dbReference>
<feature type="transmembrane region" description="Helical" evidence="9">
    <location>
        <begin position="126"/>
        <end position="144"/>
    </location>
</feature>
<dbReference type="GO" id="GO:0031460">
    <property type="term" value="P:glycine betaine transport"/>
    <property type="evidence" value="ECO:0007669"/>
    <property type="project" value="TreeGrafter"/>
</dbReference>
<feature type="transmembrane region" description="Helical" evidence="9">
    <location>
        <begin position="214"/>
        <end position="234"/>
    </location>
</feature>
<dbReference type="InterPro" id="IPR007210">
    <property type="entry name" value="ABC_Gly_betaine_transp_sub-bd"/>
</dbReference>
<comment type="caution">
    <text evidence="11">The sequence shown here is derived from an EMBL/GenBank/DDBJ whole genome shotgun (WGS) entry which is preliminary data.</text>
</comment>
<evidence type="ECO:0000256" key="2">
    <source>
        <dbReference type="ARBA" id="ARBA00022448"/>
    </source>
</evidence>
<dbReference type="Gene3D" id="3.40.190.10">
    <property type="entry name" value="Periplasmic binding protein-like II"/>
    <property type="match status" value="1"/>
</dbReference>
<evidence type="ECO:0000256" key="7">
    <source>
        <dbReference type="ARBA" id="ARBA00035642"/>
    </source>
</evidence>
<evidence type="ECO:0000256" key="4">
    <source>
        <dbReference type="ARBA" id="ARBA00022692"/>
    </source>
</evidence>
<gene>
    <name evidence="11" type="ORF">D9V28_09015</name>
</gene>
<dbReference type="AlphaFoldDB" id="A0A3L7J4F5"/>
<dbReference type="GO" id="GO:0043190">
    <property type="term" value="C:ATP-binding cassette (ABC) transporter complex"/>
    <property type="evidence" value="ECO:0007669"/>
    <property type="project" value="InterPro"/>
</dbReference>
<dbReference type="Gene3D" id="3.40.190.100">
    <property type="entry name" value="Glycine betaine-binding periplasmic protein, domain 2"/>
    <property type="match status" value="1"/>
</dbReference>
<keyword evidence="4 9" id="KW-0812">Transmembrane</keyword>
<accession>A0A3L7J4F5</accession>
<name>A0A3L7J4F5_9MICO</name>
<dbReference type="PROSITE" id="PS50928">
    <property type="entry name" value="ABC_TM1"/>
    <property type="match status" value="1"/>
</dbReference>
<feature type="transmembrane region" description="Helical" evidence="9">
    <location>
        <begin position="91"/>
        <end position="114"/>
    </location>
</feature>
<dbReference type="GO" id="GO:0015871">
    <property type="term" value="P:choline transport"/>
    <property type="evidence" value="ECO:0007669"/>
    <property type="project" value="TreeGrafter"/>
</dbReference>
<dbReference type="CDD" id="cd06261">
    <property type="entry name" value="TM_PBP2"/>
    <property type="match status" value="1"/>
</dbReference>
<feature type="transmembrane region" description="Helical" evidence="9">
    <location>
        <begin position="246"/>
        <end position="266"/>
    </location>
</feature>
<dbReference type="OrthoDB" id="9787902at2"/>
<feature type="transmembrane region" description="Helical" evidence="9">
    <location>
        <begin position="311"/>
        <end position="333"/>
    </location>
</feature>
<evidence type="ECO:0000256" key="9">
    <source>
        <dbReference type="RuleBase" id="RU363032"/>
    </source>
</evidence>
<dbReference type="FunFam" id="1.10.3720.10:FF:000001">
    <property type="entry name" value="Glycine betaine ABC transporter, permease"/>
    <property type="match status" value="1"/>
</dbReference>
<evidence type="ECO:0000256" key="6">
    <source>
        <dbReference type="ARBA" id="ARBA00023136"/>
    </source>
</evidence>
<sequence length="605" mass="64399">MDFRIPIGQWVEGFVDILTDTLQPLFDVLRAVFLGLYDLVNLILITPPFWIIIVAFAVLGFFAKGWKLAVGIVVGFGLIFAVDQWDNAMDSLSLVLVASVIAILVSVPLGILGARSDTASRILKPILDFLQTMPAFVYLIPALILFRVGVVPGIVATILFALAPGVRLTELGIRGVDKEVVEAGHAFGSSPFRILRQIQLPLAMPSIMAGVNQVIMLSLSMVVIAGMVGAGGLGGDVVASLNRIDIGLGFEAGLSVVILAIVLDRLTASLGLRKPKAKKAAVAQAVESSGSDSGKQLAASRSGGAFLTKKNGAIAVGVAAVTTAAVIGIVGFVNPAPGSAEGEEKTDLSLAVFNGWDEGVATSWLWKTILEDEGYSVELELADPAPVFEGLASGDYDFTTDVWLPNTHAEYLDSYGDEIVELGAWNKDSKLTLAVNEDAPIDTIAELADNADLFGNRIVGIEPGAGLTAAMENEVIPTYGLDNMEFLTSSTAAMLSELKSATDKGENVVVTLWEPHRAYAQFPVKNLEDPEGAFGEAESLYSYGSSEFAETSPKAAGWLEDFEMDSETLMSLVKAMFIDYDGDDYGPVVEKWVEDNQEYVDGLTS</sequence>
<evidence type="ECO:0000256" key="5">
    <source>
        <dbReference type="ARBA" id="ARBA00022989"/>
    </source>
</evidence>
<comment type="similarity">
    <text evidence="9">Belongs to the binding-protein-dependent transport system permease family.</text>
</comment>
<comment type="similarity">
    <text evidence="8">In the N-terminal section; belongs to the binding-protein-dependent transport system permease family.</text>
</comment>
<feature type="transmembrane region" description="Helical" evidence="9">
    <location>
        <begin position="68"/>
        <end position="85"/>
    </location>
</feature>
<dbReference type="GO" id="GO:0015226">
    <property type="term" value="F:carnitine transmembrane transporter activity"/>
    <property type="evidence" value="ECO:0007669"/>
    <property type="project" value="TreeGrafter"/>
</dbReference>
<dbReference type="SUPFAM" id="SSF161098">
    <property type="entry name" value="MetI-like"/>
    <property type="match status" value="1"/>
</dbReference>
<evidence type="ECO:0000256" key="8">
    <source>
        <dbReference type="ARBA" id="ARBA00035652"/>
    </source>
</evidence>
<dbReference type="PANTHER" id="PTHR47737">
    <property type="entry name" value="GLYCINE BETAINE/PROLINE BETAINE TRANSPORT SYSTEM PERMEASE PROTEIN PROW"/>
    <property type="match status" value="1"/>
</dbReference>
<feature type="domain" description="ABC transmembrane type-1" evidence="10">
    <location>
        <begin position="88"/>
        <end position="267"/>
    </location>
</feature>
<reference evidence="11 12" key="1">
    <citation type="submission" date="2018-10" db="EMBL/GenBank/DDBJ databases">
        <authorList>
            <person name="Li J."/>
        </authorList>
    </citation>
    <scope>NUCLEOTIDE SEQUENCE [LARGE SCALE GENOMIC DNA]</scope>
    <source>
        <strain evidence="11 12">ZD1-4</strain>
    </source>
</reference>
<organism evidence="11 12">
    <name type="scientific">Mycetocola zhadangensis</name>
    <dbReference type="NCBI Taxonomy" id="1164595"/>
    <lineage>
        <taxon>Bacteria</taxon>
        <taxon>Bacillati</taxon>
        <taxon>Actinomycetota</taxon>
        <taxon>Actinomycetes</taxon>
        <taxon>Micrococcales</taxon>
        <taxon>Microbacteriaceae</taxon>
        <taxon>Mycetocola</taxon>
    </lineage>
</organism>
<keyword evidence="3" id="KW-1003">Cell membrane</keyword>
<dbReference type="Pfam" id="PF04069">
    <property type="entry name" value="OpuAC"/>
    <property type="match status" value="1"/>
</dbReference>
<dbReference type="CDD" id="cd13639">
    <property type="entry name" value="PBP2_OpuAC_like"/>
    <property type="match status" value="1"/>
</dbReference>
<evidence type="ECO:0000256" key="1">
    <source>
        <dbReference type="ARBA" id="ARBA00004141"/>
    </source>
</evidence>
<evidence type="ECO:0000313" key="12">
    <source>
        <dbReference type="Proteomes" id="UP000282460"/>
    </source>
</evidence>
<keyword evidence="5 9" id="KW-1133">Transmembrane helix</keyword>
<comment type="subcellular location">
    <subcellularLocation>
        <location evidence="9">Cell membrane</location>
        <topology evidence="9">Multi-pass membrane protein</topology>
    </subcellularLocation>
    <subcellularLocation>
        <location evidence="1">Membrane</location>
        <topology evidence="1">Multi-pass membrane protein</topology>
    </subcellularLocation>
</comment>
<evidence type="ECO:0000256" key="3">
    <source>
        <dbReference type="ARBA" id="ARBA00022475"/>
    </source>
</evidence>
<keyword evidence="12" id="KW-1185">Reference proteome</keyword>
<keyword evidence="6 9" id="KW-0472">Membrane</keyword>
<keyword evidence="2 9" id="KW-0813">Transport</keyword>